<dbReference type="CDD" id="cd09617">
    <property type="entry name" value="Peptidase_C12_UCH37_BAP1"/>
    <property type="match status" value="1"/>
</dbReference>
<protein>
    <recommendedName>
        <fullName evidence="8">Ubiquitin carboxyl-terminal hydrolase</fullName>
        <ecNumber evidence="8">3.4.19.12</ecNumber>
    </recommendedName>
</protein>
<feature type="transmembrane region" description="Helical" evidence="10">
    <location>
        <begin position="486"/>
        <end position="505"/>
    </location>
</feature>
<keyword evidence="13" id="KW-1185">Reference proteome</keyword>
<keyword evidence="10" id="KW-0472">Membrane</keyword>
<organism evidence="12 13">
    <name type="scientific">Ophiocordyceps polyrhachis-furcata BCC 54312</name>
    <dbReference type="NCBI Taxonomy" id="1330021"/>
    <lineage>
        <taxon>Eukaryota</taxon>
        <taxon>Fungi</taxon>
        <taxon>Dikarya</taxon>
        <taxon>Ascomycota</taxon>
        <taxon>Pezizomycotina</taxon>
        <taxon>Sordariomycetes</taxon>
        <taxon>Hypocreomycetidae</taxon>
        <taxon>Hypocreales</taxon>
        <taxon>Ophiocordycipitaceae</taxon>
        <taxon>Ophiocordyceps</taxon>
    </lineage>
</organism>
<feature type="active site" description="Nucleophile" evidence="7">
    <location>
        <position position="749"/>
    </location>
</feature>
<dbReference type="Gene3D" id="3.10.20.90">
    <property type="entry name" value="Phosphatidylinositol 3-kinase Catalytic Subunit, Chain A, domain 1"/>
    <property type="match status" value="1"/>
</dbReference>
<evidence type="ECO:0000256" key="7">
    <source>
        <dbReference type="PROSITE-ProRule" id="PRU01393"/>
    </source>
</evidence>
<dbReference type="EMBL" id="LKCN02000005">
    <property type="protein sequence ID" value="RCI13730.1"/>
    <property type="molecule type" value="Genomic_DNA"/>
</dbReference>
<dbReference type="Proteomes" id="UP000253664">
    <property type="component" value="Unassembled WGS sequence"/>
</dbReference>
<feature type="compositionally biased region" description="Basic and acidic residues" evidence="9">
    <location>
        <begin position="413"/>
        <end position="423"/>
    </location>
</feature>
<feature type="active site" description="Proton donor" evidence="7">
    <location>
        <position position="824"/>
    </location>
</feature>
<evidence type="ECO:0000256" key="3">
    <source>
        <dbReference type="ARBA" id="ARBA00022670"/>
    </source>
</evidence>
<dbReference type="InterPro" id="IPR038765">
    <property type="entry name" value="Papain-like_cys_pep_sf"/>
</dbReference>
<feature type="region of interest" description="Disordered" evidence="9">
    <location>
        <begin position="386"/>
        <end position="442"/>
    </location>
</feature>
<keyword evidence="4 7" id="KW-0833">Ubl conjugation pathway</keyword>
<feature type="region of interest" description="Disordered" evidence="9">
    <location>
        <begin position="604"/>
        <end position="667"/>
    </location>
</feature>
<name>A0A367LH42_9HYPO</name>
<dbReference type="PRINTS" id="PR00707">
    <property type="entry name" value="UBCTHYDRLASE"/>
</dbReference>
<evidence type="ECO:0000256" key="6">
    <source>
        <dbReference type="ARBA" id="ARBA00022807"/>
    </source>
</evidence>
<accession>A0A367LH42</accession>
<dbReference type="GO" id="GO:0016579">
    <property type="term" value="P:protein deubiquitination"/>
    <property type="evidence" value="ECO:0007669"/>
    <property type="project" value="TreeGrafter"/>
</dbReference>
<evidence type="ECO:0000313" key="12">
    <source>
        <dbReference type="EMBL" id="RCI13730.1"/>
    </source>
</evidence>
<dbReference type="SUPFAM" id="SSF54236">
    <property type="entry name" value="Ubiquitin-like"/>
    <property type="match status" value="1"/>
</dbReference>
<dbReference type="STRING" id="1330021.A0A367LH42"/>
<dbReference type="SUPFAM" id="SSF54001">
    <property type="entry name" value="Cysteine proteinases"/>
    <property type="match status" value="1"/>
</dbReference>
<dbReference type="Pfam" id="PF01088">
    <property type="entry name" value="Peptidase_C12"/>
    <property type="match status" value="1"/>
</dbReference>
<proteinExistence type="inferred from homology"/>
<feature type="site" description="Important for enzyme activity" evidence="7">
    <location>
        <position position="839"/>
    </location>
</feature>
<reference evidence="12 13" key="1">
    <citation type="journal article" date="2015" name="BMC Genomics">
        <title>Insights from the genome of Ophiocordyceps polyrhachis-furcata to pathogenicity and host specificity in insect fungi.</title>
        <authorList>
            <person name="Wichadakul D."/>
            <person name="Kobmoo N."/>
            <person name="Ingsriswang S."/>
            <person name="Tangphatsornruang S."/>
            <person name="Chantasingh D."/>
            <person name="Luangsa-ard J.J."/>
            <person name="Eurwilaichitr L."/>
        </authorList>
    </citation>
    <scope>NUCLEOTIDE SEQUENCE [LARGE SCALE GENOMIC DNA]</scope>
    <source>
        <strain evidence="12 13">BCC 54312</strain>
    </source>
</reference>
<dbReference type="InterPro" id="IPR036959">
    <property type="entry name" value="Peptidase_C12_UCH_sf"/>
</dbReference>
<dbReference type="PANTHER" id="PTHR10589">
    <property type="entry name" value="UBIQUITIN CARBOXYL-TERMINAL HYDROLASE"/>
    <property type="match status" value="1"/>
</dbReference>
<keyword evidence="10" id="KW-1133">Transmembrane helix</keyword>
<feature type="region of interest" description="Disordered" evidence="9">
    <location>
        <begin position="220"/>
        <end position="252"/>
    </location>
</feature>
<feature type="transmembrane region" description="Helical" evidence="10">
    <location>
        <begin position="456"/>
        <end position="474"/>
    </location>
</feature>
<dbReference type="EC" id="3.4.19.12" evidence="8"/>
<keyword evidence="5 7" id="KW-0378">Hydrolase</keyword>
<dbReference type="AlphaFoldDB" id="A0A367LH42"/>
<dbReference type="PROSITE" id="PS52048">
    <property type="entry name" value="UCH_DOMAIN"/>
    <property type="match status" value="1"/>
</dbReference>
<dbReference type="GO" id="GO:0006511">
    <property type="term" value="P:ubiquitin-dependent protein catabolic process"/>
    <property type="evidence" value="ECO:0007669"/>
    <property type="project" value="UniProtKB-UniRule"/>
</dbReference>
<comment type="catalytic activity">
    <reaction evidence="1 7 8">
        <text>Thiol-dependent hydrolysis of ester, thioester, amide, peptide and isopeptide bonds formed by the C-terminal Gly of ubiquitin (a 76-residue protein attached to proteins as an intracellular targeting signal).</text>
        <dbReference type="EC" id="3.4.19.12"/>
    </reaction>
</comment>
<feature type="compositionally biased region" description="Polar residues" evidence="9">
    <location>
        <begin position="234"/>
        <end position="248"/>
    </location>
</feature>
<dbReference type="GO" id="GO:0005737">
    <property type="term" value="C:cytoplasm"/>
    <property type="evidence" value="ECO:0007669"/>
    <property type="project" value="TreeGrafter"/>
</dbReference>
<feature type="compositionally biased region" description="Low complexity" evidence="9">
    <location>
        <begin position="115"/>
        <end position="134"/>
    </location>
</feature>
<dbReference type="OrthoDB" id="1924260at2759"/>
<keyword evidence="10" id="KW-0812">Transmembrane</keyword>
<feature type="site" description="Transition state stabilizer" evidence="7">
    <location>
        <position position="743"/>
    </location>
</feature>
<comment type="similarity">
    <text evidence="2 7 8">Belongs to the peptidase C12 family.</text>
</comment>
<dbReference type="Pfam" id="PF18031">
    <property type="entry name" value="UCH_C"/>
    <property type="match status" value="1"/>
</dbReference>
<dbReference type="Gene3D" id="3.40.532.10">
    <property type="entry name" value="Peptidase C12, ubiquitin carboxyl-terminal hydrolase"/>
    <property type="match status" value="1"/>
</dbReference>
<feature type="region of interest" description="Disordered" evidence="9">
    <location>
        <begin position="110"/>
        <end position="173"/>
    </location>
</feature>
<dbReference type="FunFam" id="3.40.532.10:FF:000009">
    <property type="entry name" value="Ubiquitin carboxyl-terminal hydrolase"/>
    <property type="match status" value="1"/>
</dbReference>
<dbReference type="InterPro" id="IPR029071">
    <property type="entry name" value="Ubiquitin-like_domsf"/>
</dbReference>
<evidence type="ECO:0000256" key="9">
    <source>
        <dbReference type="SAM" id="MobiDB-lite"/>
    </source>
</evidence>
<sequence>MATSEPSLSHAPEHLVVNLQVVSPSVGVNRPLLFPDLPATTTIKRLKDKIRQTLPLRPSDENQRLIHRGRALLRESDSLLDIFGADALRTLERQTIHLVIRDVIENQQPWTSSNASRGPSPTATATAAARPTSSLHATFGPAPPPTMSRRVPFQTAPHPMSQPRMPSPAPAQSFAEPATQTFQQQHQTMANWMGQVQRDAAQVPREAMFRALVSQGQRGRAHIGMRGLGDRNGSEASSGRVSPGSTHSVHYETIGPNGEVYYVDNVVRVARVTVGGLPAPDGPNGVRNADPAQAAAMTMANALQRTASGPALHSRPFSQPGVTTPILATGGSLAGSGRGTPDANGHMTTVQPQIYLVSSPEGPRALLLNPAAADAYHFPRFAPPTGLPRLRSHSGQSSAAAVHTPQSVGTPQEDQRPQPRNEEEGAAGAAQAQHPVPPVHPNNPAAAALPPLLMQLWPHIWLIFRLGLFVWFFTSPSSSWSRWLTIISLAVFVFVMSTGFLNGMAENAWRPIGRHLENLLPALEQPRLGRAAGENGAGRAGREGDSGPEQMAARLVAEHGARPSWLYGQFRRLERAGLLFLASLAPGVAERHIANLEAEARAEETRRREAAAEAAATTEAGTGDESVSHETLVGEMGNPRQAEREAEREGEDGGQEAARDDVRHEPNRAGGVFTSLVENLGVKGVQFEELLTLEPSELASLQPVYGVIFLFKYPTDRPYATADGPLDGTFDQAASESLFFAAQTIQNACATQALLSLIMNKTDEVEIGSSMSDFRDFTMPLPAEFRGEALSNSDLIRDVHNGFARSSPFVDETQKTGEAEDAFHFIAYLPANGTLYELDGLQPAPISHGPCTVESFPERVVGVLQSRIGRYADSEIRFNLLVMCRDLRMRARDFGDVELLEREERKRRDWMFENALRRHNFVAFSGEVLKGVVRAKMKEGGKEAVDEWVDRSLER</sequence>
<evidence type="ECO:0000256" key="5">
    <source>
        <dbReference type="ARBA" id="ARBA00022801"/>
    </source>
</evidence>
<feature type="domain" description="UCH catalytic" evidence="11">
    <location>
        <begin position="662"/>
        <end position="885"/>
    </location>
</feature>
<dbReference type="Gene3D" id="1.20.58.860">
    <property type="match status" value="1"/>
</dbReference>
<gene>
    <name evidence="12" type="ORF">L249_8175</name>
</gene>
<evidence type="ECO:0000313" key="13">
    <source>
        <dbReference type="Proteomes" id="UP000253664"/>
    </source>
</evidence>
<keyword evidence="3 7" id="KW-0645">Protease</keyword>
<dbReference type="GO" id="GO:0004843">
    <property type="term" value="F:cysteine-type deubiquitinase activity"/>
    <property type="evidence" value="ECO:0007669"/>
    <property type="project" value="UniProtKB-UniRule"/>
</dbReference>
<feature type="compositionally biased region" description="Polar residues" evidence="9">
    <location>
        <begin position="393"/>
        <end position="412"/>
    </location>
</feature>
<dbReference type="InterPro" id="IPR001578">
    <property type="entry name" value="Peptidase_C12_UCH"/>
</dbReference>
<evidence type="ECO:0000256" key="1">
    <source>
        <dbReference type="ARBA" id="ARBA00000707"/>
    </source>
</evidence>
<keyword evidence="6 7" id="KW-0788">Thiol protease</keyword>
<comment type="caution">
    <text evidence="12">The sequence shown here is derived from an EMBL/GenBank/DDBJ whole genome shotgun (WGS) entry which is preliminary data.</text>
</comment>
<evidence type="ECO:0000256" key="2">
    <source>
        <dbReference type="ARBA" id="ARBA00009326"/>
    </source>
</evidence>
<dbReference type="PANTHER" id="PTHR10589:SF16">
    <property type="entry name" value="UBIQUITIN CARBOXYL-TERMINAL HYDROLASE ISOZYME L5"/>
    <property type="match status" value="1"/>
</dbReference>
<evidence type="ECO:0000256" key="10">
    <source>
        <dbReference type="SAM" id="Phobius"/>
    </source>
</evidence>
<evidence type="ECO:0000256" key="8">
    <source>
        <dbReference type="RuleBase" id="RU361215"/>
    </source>
</evidence>
<dbReference type="InterPro" id="IPR041507">
    <property type="entry name" value="UCH_C"/>
</dbReference>
<evidence type="ECO:0000259" key="11">
    <source>
        <dbReference type="PROSITE" id="PS52048"/>
    </source>
</evidence>
<evidence type="ECO:0000256" key="4">
    <source>
        <dbReference type="ARBA" id="ARBA00022786"/>
    </source>
</evidence>
<feature type="compositionally biased region" description="Basic and acidic residues" evidence="9">
    <location>
        <begin position="657"/>
        <end position="667"/>
    </location>
</feature>